<dbReference type="Proteomes" id="UP000054270">
    <property type="component" value="Unassembled WGS sequence"/>
</dbReference>
<proteinExistence type="predicted"/>
<feature type="compositionally biased region" description="Basic and acidic residues" evidence="1">
    <location>
        <begin position="28"/>
        <end position="40"/>
    </location>
</feature>
<evidence type="ECO:0000256" key="1">
    <source>
        <dbReference type="SAM" id="MobiDB-lite"/>
    </source>
</evidence>
<feature type="region of interest" description="Disordered" evidence="1">
    <location>
        <begin position="1"/>
        <end position="51"/>
    </location>
</feature>
<dbReference type="AlphaFoldDB" id="A0A0D2KW07"/>
<feature type="region of interest" description="Disordered" evidence="1">
    <location>
        <begin position="72"/>
        <end position="93"/>
    </location>
</feature>
<accession>A0A0D2KW07</accession>
<dbReference type="EMBL" id="KN817584">
    <property type="protein sequence ID" value="KJA18862.1"/>
    <property type="molecule type" value="Genomic_DNA"/>
</dbReference>
<reference evidence="3" key="1">
    <citation type="submission" date="2014-04" db="EMBL/GenBank/DDBJ databases">
        <title>Evolutionary Origins and Diversification of the Mycorrhizal Mutualists.</title>
        <authorList>
            <consortium name="DOE Joint Genome Institute"/>
            <consortium name="Mycorrhizal Genomics Consortium"/>
            <person name="Kohler A."/>
            <person name="Kuo A."/>
            <person name="Nagy L.G."/>
            <person name="Floudas D."/>
            <person name="Copeland A."/>
            <person name="Barry K.W."/>
            <person name="Cichocki N."/>
            <person name="Veneault-Fourrey C."/>
            <person name="LaButti K."/>
            <person name="Lindquist E.A."/>
            <person name="Lipzen A."/>
            <person name="Lundell T."/>
            <person name="Morin E."/>
            <person name="Murat C."/>
            <person name="Riley R."/>
            <person name="Ohm R."/>
            <person name="Sun H."/>
            <person name="Tunlid A."/>
            <person name="Henrissat B."/>
            <person name="Grigoriev I.V."/>
            <person name="Hibbett D.S."/>
            <person name="Martin F."/>
        </authorList>
    </citation>
    <scope>NUCLEOTIDE SEQUENCE [LARGE SCALE GENOMIC DNA]</scope>
    <source>
        <strain evidence="3">FD-334 SS-4</strain>
    </source>
</reference>
<evidence type="ECO:0000313" key="2">
    <source>
        <dbReference type="EMBL" id="KJA18862.1"/>
    </source>
</evidence>
<protein>
    <submittedName>
        <fullName evidence="2">Uncharacterized protein</fullName>
    </submittedName>
</protein>
<gene>
    <name evidence="2" type="ORF">HYPSUDRAFT_205079</name>
</gene>
<name>A0A0D2KW07_HYPSF</name>
<keyword evidence="3" id="KW-1185">Reference proteome</keyword>
<sequence>MGPKHMPATLPARGALRKYTPPPRSPHHPPDHLHPPDRRQGGSTDSGRVEASACGHDALWDCMGDVRRDTTPRRLHVETSPEEDARIAPPVDSGVKVKMRHMWPVITGTVSSVRGGRKSAYVERGDDVGGLNCEGGAKGVWCIHGAEWNWAGSPQ</sequence>
<evidence type="ECO:0000313" key="3">
    <source>
        <dbReference type="Proteomes" id="UP000054270"/>
    </source>
</evidence>
<feature type="compositionally biased region" description="Basic and acidic residues" evidence="1">
    <location>
        <begin position="72"/>
        <end position="86"/>
    </location>
</feature>
<organism evidence="2 3">
    <name type="scientific">Hypholoma sublateritium (strain FD-334 SS-4)</name>
    <dbReference type="NCBI Taxonomy" id="945553"/>
    <lineage>
        <taxon>Eukaryota</taxon>
        <taxon>Fungi</taxon>
        <taxon>Dikarya</taxon>
        <taxon>Basidiomycota</taxon>
        <taxon>Agaricomycotina</taxon>
        <taxon>Agaricomycetes</taxon>
        <taxon>Agaricomycetidae</taxon>
        <taxon>Agaricales</taxon>
        <taxon>Agaricineae</taxon>
        <taxon>Strophariaceae</taxon>
        <taxon>Hypholoma</taxon>
    </lineage>
</organism>